<protein>
    <submittedName>
        <fullName evidence="6">Peptidase</fullName>
    </submittedName>
</protein>
<evidence type="ECO:0000256" key="4">
    <source>
        <dbReference type="ARBA" id="ARBA00022807"/>
    </source>
</evidence>
<dbReference type="Gene3D" id="3.90.1720.10">
    <property type="entry name" value="endopeptidase domain like (from Nostoc punctiforme)"/>
    <property type="match status" value="1"/>
</dbReference>
<evidence type="ECO:0000313" key="6">
    <source>
        <dbReference type="EMBL" id="TBN43705.1"/>
    </source>
</evidence>
<dbReference type="InterPro" id="IPR011929">
    <property type="entry name" value="Phage_pept_NlpC/P60"/>
</dbReference>
<evidence type="ECO:0000256" key="1">
    <source>
        <dbReference type="ARBA" id="ARBA00007074"/>
    </source>
</evidence>
<dbReference type="GO" id="GO:0008234">
    <property type="term" value="F:cysteine-type peptidase activity"/>
    <property type="evidence" value="ECO:0007669"/>
    <property type="project" value="UniProtKB-KW"/>
</dbReference>
<dbReference type="EMBL" id="SISK01000001">
    <property type="protein sequence ID" value="TBN43705.1"/>
    <property type="molecule type" value="Genomic_DNA"/>
</dbReference>
<dbReference type="OrthoDB" id="6058745at2"/>
<sequence>MVDVVHLAQAWIGTPYHHQASVKGVACDCLGLVRGIWRERYGSEPEVLPPYTPDWGEGGGHEVLFSAALRHLVPVAQVEPTRPGDVLLFRMRAGAIAKHLGVMSAVGEAPRFIHAYNAHGVIDSPLTMPWQNRIVARFRFP</sequence>
<evidence type="ECO:0000313" key="7">
    <source>
        <dbReference type="Proteomes" id="UP000293520"/>
    </source>
</evidence>
<dbReference type="GO" id="GO:0006508">
    <property type="term" value="P:proteolysis"/>
    <property type="evidence" value="ECO:0007669"/>
    <property type="project" value="UniProtKB-KW"/>
</dbReference>
<gene>
    <name evidence="6" type="ORF">EYE42_00765</name>
</gene>
<dbReference type="Pfam" id="PF00877">
    <property type="entry name" value="NLPC_P60"/>
    <property type="match status" value="1"/>
</dbReference>
<keyword evidence="3" id="KW-0378">Hydrolase</keyword>
<dbReference type="AlphaFoldDB" id="A0A4Q9GA98"/>
<name>A0A4Q9GA98_9RHOB</name>
<feature type="domain" description="NlpC/P60" evidence="5">
    <location>
        <begin position="1"/>
        <end position="141"/>
    </location>
</feature>
<accession>A0A4Q9GA98</accession>
<comment type="caution">
    <text evidence="6">The sequence shown here is derived from an EMBL/GenBank/DDBJ whole genome shotgun (WGS) entry which is preliminary data.</text>
</comment>
<dbReference type="InterPro" id="IPR000064">
    <property type="entry name" value="NLP_P60_dom"/>
</dbReference>
<keyword evidence="4" id="KW-0788">Thiol protease</keyword>
<organism evidence="6 7">
    <name type="scientific">Paracoccus subflavus</name>
    <dbReference type="NCBI Taxonomy" id="2528244"/>
    <lineage>
        <taxon>Bacteria</taxon>
        <taxon>Pseudomonadati</taxon>
        <taxon>Pseudomonadota</taxon>
        <taxon>Alphaproteobacteria</taxon>
        <taxon>Rhodobacterales</taxon>
        <taxon>Paracoccaceae</taxon>
        <taxon>Paracoccus</taxon>
    </lineage>
</organism>
<evidence type="ECO:0000259" key="5">
    <source>
        <dbReference type="PROSITE" id="PS51935"/>
    </source>
</evidence>
<comment type="similarity">
    <text evidence="1">Belongs to the peptidase C40 family.</text>
</comment>
<dbReference type="SUPFAM" id="SSF54001">
    <property type="entry name" value="Cysteine proteinases"/>
    <property type="match status" value="1"/>
</dbReference>
<reference evidence="6 7" key="1">
    <citation type="submission" date="2019-02" db="EMBL/GenBank/DDBJ databases">
        <title>Paracoccus subflavus sp. nov., isolated from marine sediment of the Pacific Ocean.</title>
        <authorList>
            <person name="Zhang G."/>
        </authorList>
    </citation>
    <scope>NUCLEOTIDE SEQUENCE [LARGE SCALE GENOMIC DNA]</scope>
    <source>
        <strain evidence="6 7">GY0581</strain>
    </source>
</reference>
<dbReference type="InterPro" id="IPR038765">
    <property type="entry name" value="Papain-like_cys_pep_sf"/>
</dbReference>
<dbReference type="PROSITE" id="PS51935">
    <property type="entry name" value="NLPC_P60"/>
    <property type="match status" value="1"/>
</dbReference>
<dbReference type="Proteomes" id="UP000293520">
    <property type="component" value="Unassembled WGS sequence"/>
</dbReference>
<dbReference type="RefSeq" id="WP_130989406.1">
    <property type="nucleotide sequence ID" value="NZ_SISK01000001.1"/>
</dbReference>
<dbReference type="NCBIfam" id="TIGR02219">
    <property type="entry name" value="phage_NlpC_fam"/>
    <property type="match status" value="1"/>
</dbReference>
<keyword evidence="7" id="KW-1185">Reference proteome</keyword>
<evidence type="ECO:0000256" key="2">
    <source>
        <dbReference type="ARBA" id="ARBA00022670"/>
    </source>
</evidence>
<proteinExistence type="inferred from homology"/>
<evidence type="ECO:0000256" key="3">
    <source>
        <dbReference type="ARBA" id="ARBA00022801"/>
    </source>
</evidence>
<keyword evidence="2" id="KW-0645">Protease</keyword>